<reference evidence="2" key="1">
    <citation type="submission" date="2023-04" db="EMBL/GenBank/DDBJ databases">
        <title>Phytophthora fragariaefolia NBRC 109709.</title>
        <authorList>
            <person name="Ichikawa N."/>
            <person name="Sato H."/>
            <person name="Tonouchi N."/>
        </authorList>
    </citation>
    <scope>NUCLEOTIDE SEQUENCE</scope>
    <source>
        <strain evidence="2">NBRC 109709</strain>
    </source>
</reference>
<comment type="caution">
    <text evidence="2">The sequence shown here is derived from an EMBL/GenBank/DDBJ whole genome shotgun (WGS) entry which is preliminary data.</text>
</comment>
<accession>A0A9W6WPV9</accession>
<dbReference type="AlphaFoldDB" id="A0A9W6WPV9"/>
<dbReference type="InterPro" id="IPR002156">
    <property type="entry name" value="RNaseH_domain"/>
</dbReference>
<protein>
    <submittedName>
        <fullName evidence="2">Unnamed protein product</fullName>
    </submittedName>
</protein>
<gene>
    <name evidence="2" type="ORF">Pfra01_000321600</name>
</gene>
<feature type="domain" description="RNase H type-1" evidence="1">
    <location>
        <begin position="685"/>
        <end position="809"/>
    </location>
</feature>
<evidence type="ECO:0000313" key="3">
    <source>
        <dbReference type="Proteomes" id="UP001165121"/>
    </source>
</evidence>
<sequence length="861" mass="97937">MQVGSNIPATTSWNAAVAKLQVRLRIASQKVLTVDQRSLIAGAVIVPNLMFVARHAWPTTENVNDMAAMIKNYVWHGQFTSEVTGHRAWLDADLAALPRSTGGLAIPDVRAELYALAATAVSKWAEMGTRHMHIVGDILFHHTATGTAPKVYITPEYKPVAPEGVHRKLTLWATGRSLIAQAGTPEPDEEDGLKMVVRAAYEMGGTRAEWKGVELLIDCRDLIKKIEQQTKLQRDRKRGQIHLEWLPYAECKTLQVFTKNGTRLSLSRAWRHKRNGTILRDIVQWHRLEKGRVLFTFTGTVLTKTDQQRQHALDLTHLLITNFLDIAERPVYPTEVRFTAAPTDHPVVAYIHEGDYVETRIYVSITGPPVTQRVTNHGDLQRRLTRFMEPEVKVETIHPHPALSRLVCLWAGRRRWTQHRREYKKRVAAAAIRKGEANLLERAGKWEEQSGAAAAGLGRLEWNRLRRIVGLGPWGEQLLQRLKLQAYSLYDVMHDKMGCPHDKCVHRHDVTLHHVFWECDAAEQLRRHMLQPWRKLGLQESGLEQAFFGLRLHDIPPGIWAVADEIRRVSLDPHLQLAEAVIKLTEGCWRIGVAIYMQAVWRWRINHFDTLNDVTAAHHKNSLARKLRQGYSTVHLQMRKNGRANIGEAATEVLRRALTSTYTNQISRTPETQVGNYVLFFGGRTQGKTRAAGCGAVVVLIGTTITTTRILWLGYMSYAGSRMTQPYADTLGLLTGLKECAKKRYGPLYVIGDNERLIAQHRRRKPPKAPHLKMAYWRCRRLAVNMAIREWYYQQRSANRMVDTLAKMAIDSRVSKQVTNGGHPLFEQHWDKVIRHMGDDMAPLMDIMDDTAQEAAVADSQ</sequence>
<name>A0A9W6WPV9_9STRA</name>
<dbReference type="GO" id="GO:0004523">
    <property type="term" value="F:RNA-DNA hybrid ribonuclease activity"/>
    <property type="evidence" value="ECO:0007669"/>
    <property type="project" value="InterPro"/>
</dbReference>
<dbReference type="SUPFAM" id="SSF53098">
    <property type="entry name" value="Ribonuclease H-like"/>
    <property type="match status" value="1"/>
</dbReference>
<keyword evidence="3" id="KW-1185">Reference proteome</keyword>
<dbReference type="Gene3D" id="3.30.420.10">
    <property type="entry name" value="Ribonuclease H-like superfamily/Ribonuclease H"/>
    <property type="match status" value="1"/>
</dbReference>
<organism evidence="2 3">
    <name type="scientific">Phytophthora fragariaefolia</name>
    <dbReference type="NCBI Taxonomy" id="1490495"/>
    <lineage>
        <taxon>Eukaryota</taxon>
        <taxon>Sar</taxon>
        <taxon>Stramenopiles</taxon>
        <taxon>Oomycota</taxon>
        <taxon>Peronosporomycetes</taxon>
        <taxon>Peronosporales</taxon>
        <taxon>Peronosporaceae</taxon>
        <taxon>Phytophthora</taxon>
    </lineage>
</organism>
<dbReference type="EMBL" id="BSXT01000246">
    <property type="protein sequence ID" value="GMF22228.1"/>
    <property type="molecule type" value="Genomic_DNA"/>
</dbReference>
<dbReference type="Pfam" id="PF13456">
    <property type="entry name" value="RVT_3"/>
    <property type="match status" value="1"/>
</dbReference>
<dbReference type="Proteomes" id="UP001165121">
    <property type="component" value="Unassembled WGS sequence"/>
</dbReference>
<evidence type="ECO:0000313" key="2">
    <source>
        <dbReference type="EMBL" id="GMF22228.1"/>
    </source>
</evidence>
<dbReference type="InterPro" id="IPR036397">
    <property type="entry name" value="RNaseH_sf"/>
</dbReference>
<evidence type="ECO:0000259" key="1">
    <source>
        <dbReference type="Pfam" id="PF13456"/>
    </source>
</evidence>
<proteinExistence type="predicted"/>
<dbReference type="InterPro" id="IPR012337">
    <property type="entry name" value="RNaseH-like_sf"/>
</dbReference>
<dbReference type="GO" id="GO:0003676">
    <property type="term" value="F:nucleic acid binding"/>
    <property type="evidence" value="ECO:0007669"/>
    <property type="project" value="InterPro"/>
</dbReference>